<protein>
    <submittedName>
        <fullName evidence="1">Uncharacterized protein</fullName>
    </submittedName>
</protein>
<evidence type="ECO:0000313" key="1">
    <source>
        <dbReference type="EMBL" id="NEK24981.1"/>
    </source>
</evidence>
<comment type="caution">
    <text evidence="1">The sequence shown here is derived from an EMBL/GenBank/DDBJ whole genome shotgun (WGS) entry which is preliminary data.</text>
</comment>
<sequence>MDDIVKNAKNDHWDIDTFKLLLELETNPEQQAMAKIIVRADPYRTAALHRRIRTLRRCRREAEAHRRKALARLIAVSMGEMEPVAAA</sequence>
<name>A0A6P0CFK3_9RHOB</name>
<gene>
    <name evidence="1" type="ORF">GV827_21670</name>
</gene>
<reference evidence="1 2" key="1">
    <citation type="submission" date="2020-01" db="EMBL/GenBank/DDBJ databases">
        <title>Sulfitobacter sediminilitoris sp. nov., isolated from a tidal flat.</title>
        <authorList>
            <person name="Park S."/>
            <person name="Yoon J.-H."/>
        </authorList>
    </citation>
    <scope>NUCLEOTIDE SEQUENCE [LARGE SCALE GENOMIC DNA]</scope>
    <source>
        <strain evidence="1 2">JBTF-M27</strain>
    </source>
</reference>
<dbReference type="RefSeq" id="WP_164356141.1">
    <property type="nucleotide sequence ID" value="NZ_JAABNT010000030.1"/>
</dbReference>
<dbReference type="Proteomes" id="UP000468591">
    <property type="component" value="Unassembled WGS sequence"/>
</dbReference>
<accession>A0A6P0CFK3</accession>
<dbReference type="EMBL" id="JAABNT010000030">
    <property type="protein sequence ID" value="NEK24981.1"/>
    <property type="molecule type" value="Genomic_DNA"/>
</dbReference>
<organism evidence="1 2">
    <name type="scientific">Sulfitobacter sediminilitoris</name>
    <dbReference type="NCBI Taxonomy" id="2698830"/>
    <lineage>
        <taxon>Bacteria</taxon>
        <taxon>Pseudomonadati</taxon>
        <taxon>Pseudomonadota</taxon>
        <taxon>Alphaproteobacteria</taxon>
        <taxon>Rhodobacterales</taxon>
        <taxon>Roseobacteraceae</taxon>
        <taxon>Sulfitobacter</taxon>
    </lineage>
</organism>
<dbReference type="AlphaFoldDB" id="A0A6P0CFK3"/>
<keyword evidence="2" id="KW-1185">Reference proteome</keyword>
<evidence type="ECO:0000313" key="2">
    <source>
        <dbReference type="Proteomes" id="UP000468591"/>
    </source>
</evidence>
<proteinExistence type="predicted"/>